<dbReference type="Proteomes" id="UP000053555">
    <property type="component" value="Unassembled WGS sequence"/>
</dbReference>
<reference evidence="1" key="1">
    <citation type="submission" date="2014-07" db="EMBL/GenBank/DDBJ databases">
        <title>Identification of a novel salt tolerance gene in wild soybean by whole-genome sequencing.</title>
        <authorList>
            <person name="Lam H.-M."/>
            <person name="Qi X."/>
            <person name="Li M.-W."/>
            <person name="Liu X."/>
            <person name="Xie M."/>
            <person name="Ni M."/>
            <person name="Xu X."/>
        </authorList>
    </citation>
    <scope>NUCLEOTIDE SEQUENCE [LARGE SCALE GENOMIC DNA]</scope>
    <source>
        <tissue evidence="1">Root</tissue>
    </source>
</reference>
<evidence type="ECO:0008006" key="2">
    <source>
        <dbReference type="Google" id="ProtNLM"/>
    </source>
</evidence>
<protein>
    <recommendedName>
        <fullName evidence="2">Reverse transcriptase zinc-binding domain-containing protein</fullName>
    </recommendedName>
</protein>
<gene>
    <name evidence="1" type="ORF">glysoja_035811</name>
</gene>
<feature type="non-terminal residue" evidence="1">
    <location>
        <position position="1"/>
    </location>
</feature>
<dbReference type="AlphaFoldDB" id="A0A0B2Q6Q8"/>
<sequence>EVENLGHLLFSCTKVVDIWFLCYVYINVTSALPFDSSMHFCQHCILYGSNFSNRKWRYVWCVIVWVLWNSRSKIIFHGKTFNKEQILNDIMFH</sequence>
<evidence type="ECO:0000313" key="1">
    <source>
        <dbReference type="EMBL" id="KHN16960.1"/>
    </source>
</evidence>
<accession>A0A0B2Q6Q8</accession>
<name>A0A0B2Q6Q8_GLYSO</name>
<dbReference type="EMBL" id="KN660432">
    <property type="protein sequence ID" value="KHN16960.1"/>
    <property type="molecule type" value="Genomic_DNA"/>
</dbReference>
<feature type="non-terminal residue" evidence="1">
    <location>
        <position position="93"/>
    </location>
</feature>
<organism evidence="1">
    <name type="scientific">Glycine soja</name>
    <name type="common">Wild soybean</name>
    <dbReference type="NCBI Taxonomy" id="3848"/>
    <lineage>
        <taxon>Eukaryota</taxon>
        <taxon>Viridiplantae</taxon>
        <taxon>Streptophyta</taxon>
        <taxon>Embryophyta</taxon>
        <taxon>Tracheophyta</taxon>
        <taxon>Spermatophyta</taxon>
        <taxon>Magnoliopsida</taxon>
        <taxon>eudicotyledons</taxon>
        <taxon>Gunneridae</taxon>
        <taxon>Pentapetalae</taxon>
        <taxon>rosids</taxon>
        <taxon>fabids</taxon>
        <taxon>Fabales</taxon>
        <taxon>Fabaceae</taxon>
        <taxon>Papilionoideae</taxon>
        <taxon>50 kb inversion clade</taxon>
        <taxon>NPAAA clade</taxon>
        <taxon>indigoferoid/millettioid clade</taxon>
        <taxon>Phaseoleae</taxon>
        <taxon>Glycine</taxon>
        <taxon>Glycine subgen. Soja</taxon>
    </lineage>
</organism>
<proteinExistence type="predicted"/>